<dbReference type="SUPFAM" id="SSF53328">
    <property type="entry name" value="Formyltransferase"/>
    <property type="match status" value="1"/>
</dbReference>
<sequence length="367" mass="41456">MSFQRCNRLLSTINRPLNVLFFGSDQFSSHSLKGLDELKRQGSKIAQIQLVTRSPKWCGRQNSILKYPPIVEVARELGLREPLVCDSRQDLVDLSEVVKDEHYNLIVAVSFGKLIPSELINAVPFALNVHPSLLPRYKGASPIQHALLNGDKTTGVTVQTLHPSKFDQGSIVAQTRALNIDELLSKGTVSRFEDDTPRATAILMDQLGIEGSRLLQKVIAQELYTKIKNNTTDTIEPSYAPKITTEMKHIDWNSHDAATLVRRLAVLGPLFTYKNTCHKRKDTASIMKRVILHEFHIASRHPQQLQEPGNFTFDQETSDLLVKCKGPYCIQVSKIQFEGYKVENATQFMTSLRKRCGKTMAEQRLFL</sequence>
<dbReference type="GO" id="GO:0005739">
    <property type="term" value="C:mitochondrion"/>
    <property type="evidence" value="ECO:0007669"/>
    <property type="project" value="TreeGrafter"/>
</dbReference>
<dbReference type="Pfam" id="PF00551">
    <property type="entry name" value="Formyl_trans_N"/>
    <property type="match status" value="1"/>
</dbReference>
<dbReference type="Pfam" id="PF02911">
    <property type="entry name" value="Formyl_trans_C"/>
    <property type="match status" value="1"/>
</dbReference>
<evidence type="ECO:0000256" key="2">
    <source>
        <dbReference type="ARBA" id="ARBA00012261"/>
    </source>
</evidence>
<evidence type="ECO:0000259" key="7">
    <source>
        <dbReference type="Pfam" id="PF02911"/>
    </source>
</evidence>
<dbReference type="InterPro" id="IPR002376">
    <property type="entry name" value="Formyl_transf_N"/>
</dbReference>
<dbReference type="CDD" id="cd08646">
    <property type="entry name" value="FMT_core_Met-tRNA-FMT_N"/>
    <property type="match status" value="1"/>
</dbReference>
<keyword evidence="9" id="KW-1185">Reference proteome</keyword>
<dbReference type="PANTHER" id="PTHR11138:SF5">
    <property type="entry name" value="METHIONYL-TRNA FORMYLTRANSFERASE, MITOCHONDRIAL"/>
    <property type="match status" value="1"/>
</dbReference>
<dbReference type="OrthoDB" id="10268103at2759"/>
<dbReference type="EC" id="2.1.2.9" evidence="2"/>
<evidence type="ECO:0000256" key="4">
    <source>
        <dbReference type="ARBA" id="ARBA00022679"/>
    </source>
</evidence>
<evidence type="ECO:0000256" key="5">
    <source>
        <dbReference type="ARBA" id="ARBA00022917"/>
    </source>
</evidence>
<name>A0A7H9HT00_9SACH</name>
<gene>
    <name evidence="8" type="ORF">HG537_0C04660</name>
</gene>
<feature type="domain" description="Formyl transferase C-terminal" evidence="7">
    <location>
        <begin position="242"/>
        <end position="351"/>
    </location>
</feature>
<comment type="similarity">
    <text evidence="1">Belongs to the Fmt family.</text>
</comment>
<evidence type="ECO:0000256" key="3">
    <source>
        <dbReference type="ARBA" id="ARBA00014185"/>
    </source>
</evidence>
<keyword evidence="4" id="KW-0808">Transferase</keyword>
<keyword evidence="5" id="KW-0648">Protein biosynthesis</keyword>
<dbReference type="Proteomes" id="UP000510647">
    <property type="component" value="Chromosome 3"/>
</dbReference>
<dbReference type="Gene3D" id="3.40.50.12230">
    <property type="match status" value="1"/>
</dbReference>
<dbReference type="InterPro" id="IPR005794">
    <property type="entry name" value="Fmt"/>
</dbReference>
<evidence type="ECO:0000259" key="6">
    <source>
        <dbReference type="Pfam" id="PF00551"/>
    </source>
</evidence>
<dbReference type="InterPro" id="IPR005793">
    <property type="entry name" value="Formyl_trans_C"/>
</dbReference>
<proteinExistence type="inferred from homology"/>
<dbReference type="InterPro" id="IPR041711">
    <property type="entry name" value="Met-tRNA-FMT_N"/>
</dbReference>
<dbReference type="GO" id="GO:0004479">
    <property type="term" value="F:methionyl-tRNA formyltransferase activity"/>
    <property type="evidence" value="ECO:0007669"/>
    <property type="project" value="UniProtKB-EC"/>
</dbReference>
<evidence type="ECO:0000313" key="8">
    <source>
        <dbReference type="EMBL" id="QLQ79817.1"/>
    </source>
</evidence>
<feature type="domain" description="Formyl transferase N-terminal" evidence="6">
    <location>
        <begin position="18"/>
        <end position="188"/>
    </location>
</feature>
<accession>A0A7H9HT00</accession>
<dbReference type="AlphaFoldDB" id="A0A7H9HT00"/>
<dbReference type="NCBIfam" id="TIGR00460">
    <property type="entry name" value="fmt"/>
    <property type="match status" value="1"/>
</dbReference>
<organism evidence="8 9">
    <name type="scientific">Torulaspora globosa</name>
    <dbReference type="NCBI Taxonomy" id="48254"/>
    <lineage>
        <taxon>Eukaryota</taxon>
        <taxon>Fungi</taxon>
        <taxon>Dikarya</taxon>
        <taxon>Ascomycota</taxon>
        <taxon>Saccharomycotina</taxon>
        <taxon>Saccharomycetes</taxon>
        <taxon>Saccharomycetales</taxon>
        <taxon>Saccharomycetaceae</taxon>
        <taxon>Torulaspora</taxon>
    </lineage>
</organism>
<dbReference type="PANTHER" id="PTHR11138">
    <property type="entry name" value="METHIONYL-TRNA FORMYLTRANSFERASE"/>
    <property type="match status" value="1"/>
</dbReference>
<dbReference type="EMBL" id="CP059269">
    <property type="protein sequence ID" value="QLQ79817.1"/>
    <property type="molecule type" value="Genomic_DNA"/>
</dbReference>
<evidence type="ECO:0000256" key="1">
    <source>
        <dbReference type="ARBA" id="ARBA00010699"/>
    </source>
</evidence>
<reference evidence="8 9" key="1">
    <citation type="submission" date="2020-06" db="EMBL/GenBank/DDBJ databases">
        <title>The yeast mating-type switching endonuclease HO is a domesticated member of an unorthodox homing genetic element family.</title>
        <authorList>
            <person name="Coughlan A.Y."/>
            <person name="Lombardi L."/>
            <person name="Braun-Galleani S."/>
            <person name="Martos A.R."/>
            <person name="Galeote V."/>
            <person name="Bigey F."/>
            <person name="Dequin S."/>
            <person name="Byrne K.P."/>
            <person name="Wolfe K.H."/>
        </authorList>
    </citation>
    <scope>NUCLEOTIDE SEQUENCE [LARGE SCALE GENOMIC DNA]</scope>
    <source>
        <strain evidence="8 9">CBS2947</strain>
    </source>
</reference>
<evidence type="ECO:0000313" key="9">
    <source>
        <dbReference type="Proteomes" id="UP000510647"/>
    </source>
</evidence>
<protein>
    <recommendedName>
        <fullName evidence="3">Methionyl-tRNA formyltransferase, mitochondrial</fullName>
        <ecNumber evidence="2">2.1.2.9</ecNumber>
    </recommendedName>
</protein>
<dbReference type="InterPro" id="IPR036477">
    <property type="entry name" value="Formyl_transf_N_sf"/>
</dbReference>